<feature type="repeat" description="ANK" evidence="1">
    <location>
        <begin position="253"/>
        <end position="285"/>
    </location>
</feature>
<dbReference type="PANTHER" id="PTHR24135">
    <property type="entry name" value="SH3 AND MULTIPLE ANKYRIN REPEAT DOMAINS PROTEIN"/>
    <property type="match status" value="1"/>
</dbReference>
<evidence type="ECO:0000313" key="5">
    <source>
        <dbReference type="EMBL" id="OAJ37118.1"/>
    </source>
</evidence>
<feature type="repeat" description="ANK" evidence="1">
    <location>
        <begin position="151"/>
        <end position="183"/>
    </location>
</feature>
<dbReference type="PROSITE" id="PS50297">
    <property type="entry name" value="ANK_REP_REGION"/>
    <property type="match status" value="2"/>
</dbReference>
<dbReference type="Gene3D" id="3.10.20.90">
    <property type="entry name" value="Phosphatidylinositol 3-kinase Catalytic Subunit, Chain A, domain 1"/>
    <property type="match status" value="1"/>
</dbReference>
<feature type="region of interest" description="Disordered" evidence="3">
    <location>
        <begin position="515"/>
        <end position="535"/>
    </location>
</feature>
<dbReference type="InterPro" id="IPR051569">
    <property type="entry name" value="SHANK"/>
</dbReference>
<organism evidence="5 6">
    <name type="scientific">Batrachochytrium dendrobatidis (strain JEL423)</name>
    <dbReference type="NCBI Taxonomy" id="403673"/>
    <lineage>
        <taxon>Eukaryota</taxon>
        <taxon>Fungi</taxon>
        <taxon>Fungi incertae sedis</taxon>
        <taxon>Chytridiomycota</taxon>
        <taxon>Chytridiomycota incertae sedis</taxon>
        <taxon>Chytridiomycetes</taxon>
        <taxon>Rhizophydiales</taxon>
        <taxon>Rhizophydiales incertae sedis</taxon>
        <taxon>Batrachochytrium</taxon>
    </lineage>
</organism>
<dbReference type="STRING" id="403673.A0A177WAI4"/>
<reference evidence="5 6" key="1">
    <citation type="submission" date="2006-10" db="EMBL/GenBank/DDBJ databases">
        <title>The Genome Sequence of Batrachochytrium dendrobatidis JEL423.</title>
        <authorList>
            <consortium name="The Broad Institute Genome Sequencing Platform"/>
            <person name="Birren B."/>
            <person name="Lander E."/>
            <person name="Galagan J."/>
            <person name="Cuomo C."/>
            <person name="Devon K."/>
            <person name="Jaffe D."/>
            <person name="Butler J."/>
            <person name="Alvarez P."/>
            <person name="Gnerre S."/>
            <person name="Grabherr M."/>
            <person name="Kleber M."/>
            <person name="Mauceli E."/>
            <person name="Brockman W."/>
            <person name="Young S."/>
            <person name="LaButti K."/>
            <person name="Sykes S."/>
            <person name="DeCaprio D."/>
            <person name="Crawford M."/>
            <person name="Koehrsen M."/>
            <person name="Engels R."/>
            <person name="Montgomery P."/>
            <person name="Pearson M."/>
            <person name="Howarth C."/>
            <person name="Larson L."/>
            <person name="White J."/>
            <person name="O'Leary S."/>
            <person name="Kodira C."/>
            <person name="Zeng Q."/>
            <person name="Yandava C."/>
            <person name="Alvarado L."/>
            <person name="Longcore J."/>
            <person name="James T."/>
        </authorList>
    </citation>
    <scope>NUCLEOTIDE SEQUENCE [LARGE SCALE GENOMIC DNA]</scope>
    <source>
        <strain evidence="5 6">JEL423</strain>
    </source>
</reference>
<evidence type="ECO:0000256" key="2">
    <source>
        <dbReference type="SAM" id="Coils"/>
    </source>
</evidence>
<keyword evidence="1" id="KW-0040">ANK repeat</keyword>
<feature type="repeat" description="ANK" evidence="1">
    <location>
        <begin position="286"/>
        <end position="318"/>
    </location>
</feature>
<sequence>MTNPSLLSQMGSMSSTLQLGIPSNAPIVLRINVPCLKLQKAIKVNTSDSVWMLKKQLIDKFGGDSKDCWNFGIFLHGKEGKQGKFLDERKDLATYGIDGTSQVDFTLKIRLNSEQDSKKQKKLLEDVRNGNIERAKEKIAKNFETNFWTDTQESLLAVAVMNNDREMISLLVENGAYLDYRNGDKDGWKTPLHIAAINNKNISLKTLLEFGAWSNAVDTVGLTPIYYAATAGYSECVLRLLMSKADTEIYDESGKGPLHQAALNNFDCIVAMLIDFGASMHAVNVAGNTPLHVAATRNSKESTKWLLLRGAPRDRRNKTNKTPQEAAIQANCPETANIIHKFTDDQIVPPPPSGGIEGDTTAIINNILASIGASIGGEYKPQPYVGKPAHLRMQSQPVSSLFQNTHPHTTSAPVISQIQPTQYIAPTQTQSPLLPRRQPSNMSESDLFLESRKSVRKSIAMPPPPLRNRLSIISASGLDVASLIRPSSHLAEIHNIDSSPNSDEKDFQLLEPSVESQLDEGLSESSNSLGPLQILSDHPSQSKVDLYESANSIPTSYGKSFDDNHGDTLSGWSVGNSQTLNLTKPRSRPTSLLQVKRSATTQGISVADSASQQSILFSHYVSTQAIPETYTQPEVLNVLKRMFGKNVIQSNASIGTGNTLQPNISAIIDGVDELESTLMQTLKSMRQLEASNKRLREELSQTRG</sequence>
<dbReference type="CDD" id="cd17091">
    <property type="entry name" value="FERM_F0_SHANK"/>
    <property type="match status" value="1"/>
</dbReference>
<evidence type="ECO:0000256" key="3">
    <source>
        <dbReference type="SAM" id="MobiDB-lite"/>
    </source>
</evidence>
<evidence type="ECO:0000256" key="1">
    <source>
        <dbReference type="PROSITE-ProRule" id="PRU00023"/>
    </source>
</evidence>
<dbReference type="SUPFAM" id="SSF48403">
    <property type="entry name" value="Ankyrin repeat"/>
    <property type="match status" value="1"/>
</dbReference>
<dbReference type="eggNOG" id="KOG0504">
    <property type="taxonomic scope" value="Eukaryota"/>
</dbReference>
<name>A0A177WAI4_BATDL</name>
<dbReference type="SMART" id="SM00248">
    <property type="entry name" value="ANK"/>
    <property type="match status" value="5"/>
</dbReference>
<feature type="coiled-coil region" evidence="2">
    <location>
        <begin position="671"/>
        <end position="698"/>
    </location>
</feature>
<dbReference type="InterPro" id="IPR036770">
    <property type="entry name" value="Ankyrin_rpt-contain_sf"/>
</dbReference>
<dbReference type="PROSITE" id="PS50088">
    <property type="entry name" value="ANK_REPEAT"/>
    <property type="match status" value="5"/>
</dbReference>
<dbReference type="InterPro" id="IPR002110">
    <property type="entry name" value="Ankyrin_rpt"/>
</dbReference>
<feature type="repeat" description="ANK" evidence="1">
    <location>
        <begin position="220"/>
        <end position="252"/>
    </location>
</feature>
<dbReference type="Gene3D" id="1.25.40.20">
    <property type="entry name" value="Ankyrin repeat-containing domain"/>
    <property type="match status" value="1"/>
</dbReference>
<dbReference type="InterPro" id="IPR032425">
    <property type="entry name" value="FERM_f0"/>
</dbReference>
<gene>
    <name evidence="5" type="ORF">BDEG_21183</name>
</gene>
<keyword evidence="2" id="KW-0175">Coiled coil</keyword>
<reference evidence="5 6" key="2">
    <citation type="submission" date="2016-05" db="EMBL/GenBank/DDBJ databases">
        <title>Lineage-specific infection strategies underlie the spectrum of fungal disease in amphibians.</title>
        <authorList>
            <person name="Cuomo C.A."/>
            <person name="Farrer R.A."/>
            <person name="James T."/>
            <person name="Longcore J."/>
            <person name="Birren B."/>
        </authorList>
    </citation>
    <scope>NUCLEOTIDE SEQUENCE [LARGE SCALE GENOMIC DNA]</scope>
    <source>
        <strain evidence="5 6">JEL423</strain>
    </source>
</reference>
<evidence type="ECO:0000313" key="6">
    <source>
        <dbReference type="Proteomes" id="UP000077115"/>
    </source>
</evidence>
<dbReference type="AlphaFoldDB" id="A0A177WAI4"/>
<evidence type="ECO:0000259" key="4">
    <source>
        <dbReference type="Pfam" id="PF16511"/>
    </source>
</evidence>
<dbReference type="Pfam" id="PF16511">
    <property type="entry name" value="FERM_f0"/>
    <property type="match status" value="1"/>
</dbReference>
<dbReference type="PANTHER" id="PTHR24135:SF28">
    <property type="entry name" value="LD13733P"/>
    <property type="match status" value="1"/>
</dbReference>
<feature type="repeat" description="ANK" evidence="1">
    <location>
        <begin position="187"/>
        <end position="219"/>
    </location>
</feature>
<feature type="domain" description="Talin N-terminal F0" evidence="4">
    <location>
        <begin position="28"/>
        <end position="105"/>
    </location>
</feature>
<dbReference type="Pfam" id="PF12796">
    <property type="entry name" value="Ank_2"/>
    <property type="match status" value="2"/>
</dbReference>
<dbReference type="EMBL" id="DS022300">
    <property type="protein sequence ID" value="OAJ37118.1"/>
    <property type="molecule type" value="Genomic_DNA"/>
</dbReference>
<accession>A0A177WAI4</accession>
<protein>
    <recommendedName>
        <fullName evidence="4">Talin N-terminal F0 domain-containing protein</fullName>
    </recommendedName>
</protein>
<proteinExistence type="predicted"/>
<dbReference type="OrthoDB" id="5401212at2759"/>
<dbReference type="Proteomes" id="UP000077115">
    <property type="component" value="Unassembled WGS sequence"/>
</dbReference>
<dbReference type="GO" id="GO:0030160">
    <property type="term" value="F:synaptic receptor adaptor activity"/>
    <property type="evidence" value="ECO:0007669"/>
    <property type="project" value="TreeGrafter"/>
</dbReference>
<dbReference type="VEuPathDB" id="FungiDB:BDEG_21183"/>
<dbReference type="GO" id="GO:0035255">
    <property type="term" value="F:ionotropic glutamate receptor binding"/>
    <property type="evidence" value="ECO:0007669"/>
    <property type="project" value="TreeGrafter"/>
</dbReference>